<dbReference type="AlphaFoldDB" id="A0A7W7WAF5"/>
<evidence type="ECO:0000313" key="2">
    <source>
        <dbReference type="EMBL" id="MBB4939104.1"/>
    </source>
</evidence>
<name>A0A7W7WAF5_9ACTN</name>
<organism evidence="2 3">
    <name type="scientific">Streptosporangium album</name>
    <dbReference type="NCBI Taxonomy" id="47479"/>
    <lineage>
        <taxon>Bacteria</taxon>
        <taxon>Bacillati</taxon>
        <taxon>Actinomycetota</taxon>
        <taxon>Actinomycetes</taxon>
        <taxon>Streptosporangiales</taxon>
        <taxon>Streptosporangiaceae</taxon>
        <taxon>Streptosporangium</taxon>
    </lineage>
</organism>
<proteinExistence type="predicted"/>
<dbReference type="Proteomes" id="UP000534286">
    <property type="component" value="Unassembled WGS sequence"/>
</dbReference>
<dbReference type="InterPro" id="IPR015943">
    <property type="entry name" value="WD40/YVTN_repeat-like_dom_sf"/>
</dbReference>
<evidence type="ECO:0000313" key="3">
    <source>
        <dbReference type="Proteomes" id="UP000534286"/>
    </source>
</evidence>
<keyword evidence="1" id="KW-0732">Signal</keyword>
<keyword evidence="3" id="KW-1185">Reference proteome</keyword>
<sequence>MKAFRRPALLIGVLFVIMGAGAPVEADMAAEAIGPSVRYAGLNGCFCAPWTLWTWDGQVIRLTDARVFTGKAGKQRAPLALSPDGEYVAYFRREDGALVIRGMSTGRVREVPGVQWSRRLRATRIDLAPAGRYLVLGSEQDDRVLDARSGRSTVVPSGLQPWSFSPGAKLMLAVDDEFRAEIYSTATLTERGHAPVGGALSPDGTTVAHFTSDDSAIILWDVAAGRSGGRQPIPLPAAKIPVRLRWDGPGHLDLQMVVPGKVGNGVDAVYSWYRLDLGSGAAQPVDTFTVPGSVYNPIVAGLSP</sequence>
<protein>
    <recommendedName>
        <fullName evidence="4">WD40-like Beta Propeller Repeat</fullName>
    </recommendedName>
</protein>
<feature type="chain" id="PRO_5039696817" description="WD40-like Beta Propeller Repeat" evidence="1">
    <location>
        <begin position="23"/>
        <end position="304"/>
    </location>
</feature>
<dbReference type="SUPFAM" id="SSF82171">
    <property type="entry name" value="DPP6 N-terminal domain-like"/>
    <property type="match status" value="1"/>
</dbReference>
<evidence type="ECO:0008006" key="4">
    <source>
        <dbReference type="Google" id="ProtNLM"/>
    </source>
</evidence>
<reference evidence="2 3" key="1">
    <citation type="submission" date="2020-08" db="EMBL/GenBank/DDBJ databases">
        <title>Sequencing the genomes of 1000 actinobacteria strains.</title>
        <authorList>
            <person name="Klenk H.-P."/>
        </authorList>
    </citation>
    <scope>NUCLEOTIDE SEQUENCE [LARGE SCALE GENOMIC DNA]</scope>
    <source>
        <strain evidence="2 3">DSM 43023</strain>
    </source>
</reference>
<dbReference type="Gene3D" id="2.130.10.10">
    <property type="entry name" value="YVTN repeat-like/Quinoprotein amine dehydrogenase"/>
    <property type="match status" value="1"/>
</dbReference>
<dbReference type="RefSeq" id="WP_184755173.1">
    <property type="nucleotide sequence ID" value="NZ_BAABEK010000013.1"/>
</dbReference>
<accession>A0A7W7WAF5</accession>
<comment type="caution">
    <text evidence="2">The sequence shown here is derived from an EMBL/GenBank/DDBJ whole genome shotgun (WGS) entry which is preliminary data.</text>
</comment>
<gene>
    <name evidence="2" type="ORF">FHR32_003409</name>
</gene>
<dbReference type="EMBL" id="JACHJU010000001">
    <property type="protein sequence ID" value="MBB4939104.1"/>
    <property type="molecule type" value="Genomic_DNA"/>
</dbReference>
<feature type="signal peptide" evidence="1">
    <location>
        <begin position="1"/>
        <end position="22"/>
    </location>
</feature>
<evidence type="ECO:0000256" key="1">
    <source>
        <dbReference type="SAM" id="SignalP"/>
    </source>
</evidence>